<evidence type="ECO:0000313" key="3">
    <source>
        <dbReference type="Proteomes" id="UP001050808"/>
    </source>
</evidence>
<feature type="region of interest" description="Disordered" evidence="1">
    <location>
        <begin position="1"/>
        <end position="25"/>
    </location>
</feature>
<sequence>MSEEAVPEETGPQPAAERKGAPKGLLQQMEELMAALNADLTQLDADLQSTTDRTPPADGPGEAQQAYGNEEREQHEDRENR</sequence>
<keyword evidence="3" id="KW-1185">Reference proteome</keyword>
<accession>A0ABQ3QYG3</accession>
<organism evidence="2 3">
    <name type="scientific">Streptomyces violascens</name>
    <dbReference type="NCBI Taxonomy" id="67381"/>
    <lineage>
        <taxon>Bacteria</taxon>
        <taxon>Bacillati</taxon>
        <taxon>Actinomycetota</taxon>
        <taxon>Actinomycetes</taxon>
        <taxon>Kitasatosporales</taxon>
        <taxon>Streptomycetaceae</taxon>
        <taxon>Streptomyces</taxon>
    </lineage>
</organism>
<name>A0ABQ3QYG3_9ACTN</name>
<comment type="caution">
    <text evidence="2">The sequence shown here is derived from an EMBL/GenBank/DDBJ whole genome shotgun (WGS) entry which is preliminary data.</text>
</comment>
<reference evidence="2" key="1">
    <citation type="submission" date="2024-05" db="EMBL/GenBank/DDBJ databases">
        <title>Whole genome shotgun sequence of Streptomyces violascens NBRC 12920.</title>
        <authorList>
            <person name="Komaki H."/>
            <person name="Tamura T."/>
        </authorList>
    </citation>
    <scope>NUCLEOTIDE SEQUENCE</scope>
    <source>
        <strain evidence="2">NBRC 12920</strain>
    </source>
</reference>
<proteinExistence type="predicted"/>
<protein>
    <submittedName>
        <fullName evidence="2">Uncharacterized protein</fullName>
    </submittedName>
</protein>
<dbReference type="Proteomes" id="UP001050808">
    <property type="component" value="Unassembled WGS sequence"/>
</dbReference>
<feature type="region of interest" description="Disordered" evidence="1">
    <location>
        <begin position="43"/>
        <end position="81"/>
    </location>
</feature>
<evidence type="ECO:0000256" key="1">
    <source>
        <dbReference type="SAM" id="MobiDB-lite"/>
    </source>
</evidence>
<evidence type="ECO:0000313" key="2">
    <source>
        <dbReference type="EMBL" id="GHI42321.1"/>
    </source>
</evidence>
<feature type="compositionally biased region" description="Basic and acidic residues" evidence="1">
    <location>
        <begin position="69"/>
        <end position="81"/>
    </location>
</feature>
<dbReference type="EMBL" id="BNDY01000017">
    <property type="protein sequence ID" value="GHI42321.1"/>
    <property type="molecule type" value="Genomic_DNA"/>
</dbReference>
<gene>
    <name evidence="2" type="ORF">Sviol_67290</name>
</gene>
<dbReference type="RefSeq" id="WP_189965713.1">
    <property type="nucleotide sequence ID" value="NZ_BMUA01000013.1"/>
</dbReference>